<keyword evidence="8" id="KW-0325">Glycoprotein</keyword>
<keyword evidence="7 9" id="KW-1015">Disulfide bond</keyword>
<evidence type="ECO:0000256" key="6">
    <source>
        <dbReference type="ARBA" id="ARBA00023136"/>
    </source>
</evidence>
<keyword evidence="3 12" id="KW-0732">Signal</keyword>
<feature type="disulfide bond" evidence="9">
    <location>
        <begin position="207"/>
        <end position="217"/>
    </location>
</feature>
<comment type="caution">
    <text evidence="9">Lacks conserved residue(s) required for the propagation of feature annotation.</text>
</comment>
<evidence type="ECO:0000256" key="10">
    <source>
        <dbReference type="SAM" id="MobiDB-lite"/>
    </source>
</evidence>
<dbReference type="InterPro" id="IPR011050">
    <property type="entry name" value="Pectin_lyase_fold/virulence"/>
</dbReference>
<dbReference type="InterPro" id="IPR016187">
    <property type="entry name" value="CTDL_fold"/>
</dbReference>
<evidence type="ECO:0000256" key="1">
    <source>
        <dbReference type="ARBA" id="ARBA00004167"/>
    </source>
</evidence>
<dbReference type="GO" id="GO:0016020">
    <property type="term" value="C:membrane"/>
    <property type="evidence" value="ECO:0007669"/>
    <property type="project" value="UniProtKB-SubCell"/>
</dbReference>
<dbReference type="Pfam" id="PF13229">
    <property type="entry name" value="Beta_helix"/>
    <property type="match status" value="1"/>
</dbReference>
<dbReference type="PROSITE" id="PS00420">
    <property type="entry name" value="SRCR_1"/>
    <property type="match status" value="1"/>
</dbReference>
<accession>A0A9P0NXM0</accession>
<keyword evidence="15" id="KW-1185">Reference proteome</keyword>
<dbReference type="Gene3D" id="3.10.100.10">
    <property type="entry name" value="Mannose-Binding Protein A, subunit A"/>
    <property type="match status" value="1"/>
</dbReference>
<dbReference type="InterPro" id="IPR039448">
    <property type="entry name" value="Beta_helix"/>
</dbReference>
<evidence type="ECO:0000256" key="12">
    <source>
        <dbReference type="SAM" id="SignalP"/>
    </source>
</evidence>
<evidence type="ECO:0000256" key="11">
    <source>
        <dbReference type="SAM" id="Phobius"/>
    </source>
</evidence>
<dbReference type="Pfam" id="PF00530">
    <property type="entry name" value="SRCR"/>
    <property type="match status" value="3"/>
</dbReference>
<dbReference type="InterPro" id="IPR016186">
    <property type="entry name" value="C-type_lectin-like/link_sf"/>
</dbReference>
<dbReference type="GO" id="GO:0045217">
    <property type="term" value="P:cell-cell junction maintenance"/>
    <property type="evidence" value="ECO:0007669"/>
    <property type="project" value="TreeGrafter"/>
</dbReference>
<dbReference type="InterPro" id="IPR001190">
    <property type="entry name" value="SRCR"/>
</dbReference>
<organism evidence="14 15">
    <name type="scientific">Acanthoscelides obtectus</name>
    <name type="common">Bean weevil</name>
    <name type="synonym">Bruchus obtectus</name>
    <dbReference type="NCBI Taxonomy" id="200917"/>
    <lineage>
        <taxon>Eukaryota</taxon>
        <taxon>Metazoa</taxon>
        <taxon>Ecdysozoa</taxon>
        <taxon>Arthropoda</taxon>
        <taxon>Hexapoda</taxon>
        <taxon>Insecta</taxon>
        <taxon>Pterygota</taxon>
        <taxon>Neoptera</taxon>
        <taxon>Endopterygota</taxon>
        <taxon>Coleoptera</taxon>
        <taxon>Polyphaga</taxon>
        <taxon>Cucujiformia</taxon>
        <taxon>Chrysomeloidea</taxon>
        <taxon>Chrysomelidae</taxon>
        <taxon>Bruchinae</taxon>
        <taxon>Bruchini</taxon>
        <taxon>Acanthoscelides</taxon>
    </lineage>
</organism>
<feature type="signal peptide" evidence="12">
    <location>
        <begin position="1"/>
        <end position="20"/>
    </location>
</feature>
<dbReference type="SUPFAM" id="SSF56436">
    <property type="entry name" value="C-type lectin-like"/>
    <property type="match status" value="1"/>
</dbReference>
<dbReference type="PANTHER" id="PTHR47653">
    <property type="entry name" value="PROTEIN BARK BEETLE"/>
    <property type="match status" value="1"/>
</dbReference>
<evidence type="ECO:0000259" key="13">
    <source>
        <dbReference type="PROSITE" id="PS50287"/>
    </source>
</evidence>
<dbReference type="Proteomes" id="UP001152888">
    <property type="component" value="Unassembled WGS sequence"/>
</dbReference>
<evidence type="ECO:0000256" key="7">
    <source>
        <dbReference type="ARBA" id="ARBA00023157"/>
    </source>
</evidence>
<dbReference type="PANTHER" id="PTHR47653:SF1">
    <property type="entry name" value="DELETED IN MALIGNANT BRAIN TUMORS 1 PROTEIN"/>
    <property type="match status" value="1"/>
</dbReference>
<dbReference type="InterPro" id="IPR000859">
    <property type="entry name" value="CUB_dom"/>
</dbReference>
<comment type="subcellular location">
    <subcellularLocation>
        <location evidence="1">Membrane</location>
        <topology evidence="1">Single-pass membrane protein</topology>
    </subcellularLocation>
</comment>
<feature type="disulfide bond" evidence="9">
    <location>
        <begin position="1909"/>
        <end position="1919"/>
    </location>
</feature>
<dbReference type="SUPFAM" id="SSF51126">
    <property type="entry name" value="Pectin lyase-like"/>
    <property type="match status" value="4"/>
</dbReference>
<reference evidence="14" key="1">
    <citation type="submission" date="2022-03" db="EMBL/GenBank/DDBJ databases">
        <authorList>
            <person name="Sayadi A."/>
        </authorList>
    </citation>
    <scope>NUCLEOTIDE SEQUENCE</scope>
</reference>
<dbReference type="SUPFAM" id="SSF49854">
    <property type="entry name" value="Spermadhesin, CUB domain"/>
    <property type="match status" value="1"/>
</dbReference>
<evidence type="ECO:0000256" key="2">
    <source>
        <dbReference type="ARBA" id="ARBA00022692"/>
    </source>
</evidence>
<evidence type="ECO:0000256" key="4">
    <source>
        <dbReference type="ARBA" id="ARBA00022737"/>
    </source>
</evidence>
<dbReference type="SMART" id="SM00202">
    <property type="entry name" value="SR"/>
    <property type="match status" value="3"/>
</dbReference>
<feature type="region of interest" description="Disordered" evidence="10">
    <location>
        <begin position="2938"/>
        <end position="2964"/>
    </location>
</feature>
<dbReference type="Gene3D" id="2.60.120.290">
    <property type="entry name" value="Spermadhesin, CUB domain"/>
    <property type="match status" value="1"/>
</dbReference>
<dbReference type="InterPro" id="IPR036772">
    <property type="entry name" value="SRCR-like_dom_sf"/>
</dbReference>
<dbReference type="Gene3D" id="2.160.20.10">
    <property type="entry name" value="Single-stranded right-handed beta-helix, Pectin lyase-like"/>
    <property type="match status" value="2"/>
</dbReference>
<dbReference type="SUPFAM" id="SSF56487">
    <property type="entry name" value="SRCR-like"/>
    <property type="match status" value="3"/>
</dbReference>
<gene>
    <name evidence="14" type="ORF">ACAOBT_LOCUS1837</name>
</gene>
<proteinExistence type="predicted"/>
<feature type="compositionally biased region" description="Polar residues" evidence="10">
    <location>
        <begin position="2950"/>
        <end position="2964"/>
    </location>
</feature>
<evidence type="ECO:0000313" key="14">
    <source>
        <dbReference type="EMBL" id="CAH1956986.1"/>
    </source>
</evidence>
<dbReference type="Gene3D" id="3.10.250.10">
    <property type="entry name" value="SRCR-like domain"/>
    <property type="match status" value="3"/>
</dbReference>
<evidence type="ECO:0000256" key="9">
    <source>
        <dbReference type="PROSITE-ProRule" id="PRU00196"/>
    </source>
</evidence>
<feature type="domain" description="SRCR" evidence="13">
    <location>
        <begin position="995"/>
        <end position="1102"/>
    </location>
</feature>
<dbReference type="SMART" id="SM00710">
    <property type="entry name" value="PbH1"/>
    <property type="match status" value="19"/>
</dbReference>
<feature type="domain" description="SRCR" evidence="13">
    <location>
        <begin position="136"/>
        <end position="240"/>
    </location>
</feature>
<keyword evidence="6 11" id="KW-0472">Membrane</keyword>
<dbReference type="PRINTS" id="PR00258">
    <property type="entry name" value="SPERACTRCPTR"/>
</dbReference>
<protein>
    <recommendedName>
        <fullName evidence="13">SRCR domain-containing protein</fullName>
    </recommendedName>
</protein>
<dbReference type="InterPro" id="IPR053243">
    <property type="entry name" value="SJ_maturation_regulator"/>
</dbReference>
<feature type="disulfide bond" evidence="9">
    <location>
        <begin position="1068"/>
        <end position="1078"/>
    </location>
</feature>
<feature type="chain" id="PRO_5040484902" description="SRCR domain-containing protein" evidence="12">
    <location>
        <begin position="21"/>
        <end position="2964"/>
    </location>
</feature>
<dbReference type="InterPro" id="IPR006626">
    <property type="entry name" value="PbH1"/>
</dbReference>
<feature type="domain" description="SRCR" evidence="13">
    <location>
        <begin position="1824"/>
        <end position="1946"/>
    </location>
</feature>
<feature type="transmembrane region" description="Helical" evidence="11">
    <location>
        <begin position="2624"/>
        <end position="2648"/>
    </location>
</feature>
<evidence type="ECO:0000313" key="15">
    <source>
        <dbReference type="Proteomes" id="UP001152888"/>
    </source>
</evidence>
<dbReference type="InterPro" id="IPR035914">
    <property type="entry name" value="Sperma_CUB_dom_sf"/>
</dbReference>
<evidence type="ECO:0000256" key="8">
    <source>
        <dbReference type="ARBA" id="ARBA00023180"/>
    </source>
</evidence>
<dbReference type="EMBL" id="CAKOFQ010006668">
    <property type="protein sequence ID" value="CAH1956986.1"/>
    <property type="molecule type" value="Genomic_DNA"/>
</dbReference>
<keyword evidence="5 11" id="KW-1133">Transmembrane helix</keyword>
<dbReference type="InterPro" id="IPR012334">
    <property type="entry name" value="Pectin_lyas_fold"/>
</dbReference>
<keyword evidence="2 11" id="KW-0812">Transmembrane</keyword>
<evidence type="ECO:0000256" key="5">
    <source>
        <dbReference type="ARBA" id="ARBA00022989"/>
    </source>
</evidence>
<dbReference type="OrthoDB" id="536948at2759"/>
<dbReference type="FunFam" id="3.10.250.10:FF:000016">
    <property type="entry name" value="Scavenger receptor cysteine-rich protein type 12"/>
    <property type="match status" value="2"/>
</dbReference>
<name>A0A9P0NXM0_ACAOB</name>
<evidence type="ECO:0000256" key="3">
    <source>
        <dbReference type="ARBA" id="ARBA00022729"/>
    </source>
</evidence>
<dbReference type="CDD" id="cd00041">
    <property type="entry name" value="CUB"/>
    <property type="match status" value="1"/>
</dbReference>
<feature type="region of interest" description="Disordered" evidence="10">
    <location>
        <begin position="2863"/>
        <end position="2884"/>
    </location>
</feature>
<dbReference type="PROSITE" id="PS50287">
    <property type="entry name" value="SRCR_2"/>
    <property type="match status" value="3"/>
</dbReference>
<sequence>MCNFLRTFFALILYFDHVISQETTVPPSDSLFTKRDATSTFEFPSTKRTVTEHLGGTIVDTTVTLSAADSPYWLRNDLIIERTAELVIEPGVTVKVDPQVGITVRGVLTAEGTENERITLTTSSETSAKNLNFPDIRLVDGPSILAGRLQIRHHGVWRSVCTNSRNWTLSDMETTCRQLGFQGGNFHMWYNRQMPLRPRLLLEEPNCTGTETSLLHCRWNTRQMGSGVCDYHPDLGIECQPRHDTPLPFWRGIKFEYAANDERLMLGNTLNVPFSRSKLHYVEIYYAGTGRDQNASSAIDVIGVPPNMDHIEIRGSAYNGINITNPDAPVSIKNCKISHNRGYGIFINSSYGLAHIDGCTINESGGDGIRFVRAEERPDEKPDRYGYHDFCRLATSSSQTFPLQLYAEQTQFLSKELTCNKVFTTRFGHVLTIHFIRAVTDRNDSASFEVYDGSTLNHRPLTSFLVRNNTRPQSLTSTSNQIFIKFKADASTNIVIFMRIMSGLQRSYDLNVSNSDISENLGRGIAVDNLRSQVHVYKTNLSKNEHVAGLHVTSGVGDVNVTESRISFNGGDGVNITYTGGSRNISSSSISSNKGYGVAIWLNNTEETEFLFVNQTTVIQYSEIYKNLDIGVLHGNYCGDALFNFTYNNFKNCPNDALEILSCWKSTKVLTRVQVSHNKFIGNERISVKISPAVNLRAIIEYNHFRQGLFGGLLIKNQPLEEFNVLENDILVLQNYFINNTGIYVVNLALSPYALNQYLLFTRNFVKSNRIKEPFQNENGLTSNLNPRSRVAAPVVVGSDNVEVFRNIIENPDSKYEIGSHLEDQSKTINCTYNWLGFSQDEYIFHRIFHRYDRYNLAKIAFIPFLLHNTNPQTSKINSNPLYVPRFTTLHSDKIGGEIEGEETILKGEYVVVRDISIRPGGKLAIEPGVTLRFPPSIGMMVGGRLEARGIEPNSIRFTLKEELIHAPDNITYEVETEKYDLETELIKIEPDVPIRLLGGVSETEGRLQIKVNDQWGTVCNYGWTIKNAALVCQQLGYVLNPDDWYLERAEIPQAGTAEKVLLSNIQCDDYDFDITQCKAEKISVDFENSCSHDNDVGVRCYKTSWAGVRFGSLAERTDIQFLTIEQAGLLDYATSTFKPALQLDFAHQNFENIRIVNNNFHGLGIMYSDIFSESVNNIKNSEFSNNRGAGISLKQLGLTLFNNKIENNFVGIEHNPTLTGLQQRELGGWFLKNDDEHNYSPFLIPHNSDQNVIELQRWETQIIVTTKVYGDSISRSYKIRCEPGWVLGLQLLNPIENRSTEEIIIRDSLSSRFDPEMFVVKRDLTVFPLTSRGHGVILDYTSGTNALGGTVIVLNAVRAPLQTIPNRIIKGPVPTLSVIRSTIRNNMFGVQASYYNRYLDELGNHFLRKANETMKFLSCDISHNQQEAVFVHSPNWDLHKSNLSEVTVMFNKTTITNNGKGVFQFSRDMRSSNNLFHYVFQDNTIETNKAGGFDVALPYVWQYNENFTHSIYMDNNTWSNNKKFGISIDGHFAQVNITYNIFKDNNCQTGLLALKGMEKKLLIAYNKFTSNSGKYIVEFSSDSQSEIIGIVPAIFIYNELRNNRFTVKGRSGVLQVDRDPTCTVGFKGIQKVRVNRNLFTSNDLDYQLLAGIKTAKINNYLNVRENWWGTNIEREIRKHIFDFNDWNDHAIATYLPYLLEDDFQASYSASVVPNTNMDMDNLGGILSQDLTLSNRGRPYIVRSDITVLPNVTLTIYPGVVMEFAPNIGILVLGRLIAKGYAGSQIVMRPISETSANFKESSIRREKRELEKREMEKFYGQEAIRLCKTRGCETNEEYQSNEGFLEYFNGTTLQWIPMCDSRFTERNAQVVCRELGFDPMNAFFDFGERIDFHSNSLSRIWSWPEPLQCKGTESKYEDCPIRLNGQQYGHRHRCEWNSKFVFIHCDKNIDRPRYWGGIRFADAEFEQHLYNHRIHDIHTHTALQTYESTLEYVRIYGAGILHNEKSSAVQSIIRSPKIQYMEIKDSASHGIDLIAPANTMNLLHNKVQDNLGVGINIVTLSGEGREAEESSFSPLKGLHIPYNLFSLIDICDTHKEIVVEERVLLYYKYDNHPVNCIKIFRSLYNIKPLALRLLQFDLFNSTATKYSIPDFLQMYDGDIYNISSVVIDTVTMTSGNDRKFFRTTRPSLSVKLFANGASNEHGFIAEVVTLPISAIGFNRDVQHNISSSVINNNGQSGLLYMGSGEVNPIVTIEKNQFRNNCRKLYGNFTTCKSAVEMDVQNTQTVYFRNNLVDQNQGGLYIKADSRGSATSLRGWIHNNLFVNNTNLPTLYIEGRKSSPYQEVTIYRNYFTRNYAQYHNNIILRQVVSNFTHNYVKRNVGLQNLEVSGFDGVRLNIYQTTTHNGFYNNYATKWDSRSTIVAGTAGQHYVDNIFFDPDNDYEMITVNRSLFEFNSTFSLWDTKIDAAHNYWGVNISLAVRGRIKDLTDDIRLLEVIHEPFYMNNMSILNGKCPPGWDPVGETCYMYVGAPMTFWDAKAFCHADNASMPYLLGNINHLPIYEFLRKQHQWYQYSDKVWVQHIDRINECTIFAYQTVEVEDCNRLSPFICEIDPKVSIRILPLADDIVTISVISSLSLAIILIILVIACWWSKSKYRQAQRLERRNSIRQSLHSLRSVGLSQSSFADPVYRKKAGQLSTRSTDTLTKRMVANGSLDSMEKSAYGSSIDESQSYDVYAAHNPNPTAFAFVETIEYHKSPQKYENHYAKPDNFNLAYKNEGFRENSTFATNSRAESELEEEVPIMHTESSGLSYPPSEYYNNDTLPLRSEKSDSTLEMKKGIDEFNRTNSNRGLPSANSTFIQELRSRLPQKPPTPPKSSPTYSDQLHDLNYSPDFNIVALPPATDRPQSANILETDFDEPVPKPKPRAKSEVLLETNFDYVPSDSHHEVGLPISDSSRSKSQPLETAM</sequence>
<comment type="caution">
    <text evidence="14">The sequence shown here is derived from an EMBL/GenBank/DDBJ whole genome shotgun (WGS) entry which is preliminary data.</text>
</comment>
<keyword evidence="4" id="KW-0677">Repeat</keyword>